<evidence type="ECO:0000256" key="12">
    <source>
        <dbReference type="ARBA" id="ARBA00045085"/>
    </source>
</evidence>
<evidence type="ECO:0000256" key="4">
    <source>
        <dbReference type="ARBA" id="ARBA00012839"/>
    </source>
</evidence>
<dbReference type="PANTHER" id="PTHR10050">
    <property type="entry name" value="DOLICHYL-PHOSPHATE-MANNOSE--PROTEIN MANNOSYLTRANSFERASE"/>
    <property type="match status" value="1"/>
</dbReference>
<keyword evidence="17" id="KW-1185">Reference proteome</keyword>
<evidence type="ECO:0000256" key="10">
    <source>
        <dbReference type="ARBA" id="ARBA00022989"/>
    </source>
</evidence>
<feature type="transmembrane region" description="Helical" evidence="14">
    <location>
        <begin position="661"/>
        <end position="680"/>
    </location>
</feature>
<evidence type="ECO:0000256" key="3">
    <source>
        <dbReference type="ARBA" id="ARBA00007222"/>
    </source>
</evidence>
<keyword evidence="6 14" id="KW-0808">Transferase</keyword>
<evidence type="ECO:0000256" key="2">
    <source>
        <dbReference type="ARBA" id="ARBA00004922"/>
    </source>
</evidence>
<dbReference type="GO" id="GO:0004169">
    <property type="term" value="F:dolichyl-phosphate-mannose-protein mannosyltransferase activity"/>
    <property type="evidence" value="ECO:0007669"/>
    <property type="project" value="UniProtKB-EC"/>
</dbReference>
<keyword evidence="5 14" id="KW-0328">Glycosyltransferase</keyword>
<protein>
    <recommendedName>
        <fullName evidence="4 14">Dolichyl-phosphate-mannose--protein mannosyltransferase</fullName>
        <ecNumber evidence="4 14">2.4.1.109</ecNumber>
    </recommendedName>
</protein>
<comment type="pathway">
    <text evidence="2 14">Protein modification; protein glycosylation.</text>
</comment>
<dbReference type="InterPro" id="IPR003342">
    <property type="entry name" value="ArnT-like_N"/>
</dbReference>
<keyword evidence="8" id="KW-0677">Repeat</keyword>
<evidence type="ECO:0000313" key="17">
    <source>
        <dbReference type="Proteomes" id="UP001447188"/>
    </source>
</evidence>
<accession>A0ABR3GPY0</accession>
<evidence type="ECO:0000256" key="13">
    <source>
        <dbReference type="ARBA" id="ARBA00045102"/>
    </source>
</evidence>
<dbReference type="CDD" id="cd23284">
    <property type="entry name" value="beta-trefoil_MIR_PMT2-like"/>
    <property type="match status" value="1"/>
</dbReference>
<feature type="transmembrane region" description="Helical" evidence="14">
    <location>
        <begin position="137"/>
        <end position="155"/>
    </location>
</feature>
<dbReference type="PANTHER" id="PTHR10050:SF46">
    <property type="entry name" value="PROTEIN O-MANNOSYL-TRANSFERASE 2"/>
    <property type="match status" value="1"/>
</dbReference>
<gene>
    <name evidence="16" type="primary">PMT2</name>
    <name evidence="16" type="ORF">Q9L58_003370</name>
</gene>
<feature type="domain" description="MIR" evidence="15">
    <location>
        <begin position="326"/>
        <end position="380"/>
    </location>
</feature>
<comment type="caution">
    <text evidence="16">The sequence shown here is derived from an EMBL/GenBank/DDBJ whole genome shotgun (WGS) entry which is preliminary data.</text>
</comment>
<keyword evidence="7 14" id="KW-0812">Transmembrane</keyword>
<name>A0ABR3GPY0_9PEZI</name>
<sequence length="732" mass="83246">MATTGAQFDEVAARRRIVPADLNGSPAVVITDTEDKKKPQIKQSGGVSIEAILAPIIFTALSFFTRLYRIGRSDIVTWDEAHFGKFGSHYLKREFYFDVHPPLGKMLVGLSGYMAGYNGSFEFKSGDHYPEEVDYTFMRIFNATFGALCVPLAYYTAKELKLSKKGTWLVTLMVLCENSYATISRFILLDSMLLFFTFTTVLCFARFHNLQKRSFGVQWWLWLFLSGLSIGCVCSVKWVGLFVTSLVGLYTVEDLWNKFGDLKMKKVTYTQHWIARAIGLIAVPTAVYMASFWVHFIILENSGPGDAQMSSLFQANLKGSDIKESPLEIVLGSRVTIKNMGYGGGLLHSHVQTYPEGSTQQQITCYHHKDTNNDWYFNPTRDQDEYDPASPDLRYVGNGAVVRLIHVQTGRNLHSHAVQAPLTKADNEVSCYGNMTVGDDKDHWTVEVISDAASRDHSKIRTLTTAFRLRHTSLGCYLRAGNVNLPQWGFKQIEVTCTKKSNPRDVFTHWNVESHWNEKLPKADVGAYKSPFLRDFIHLNVAMMTSNNALVPDPDKQDDLASQYWQWPILHVGLRMCSWDDNVIKYLLLGNPMVYWGSTASLGTFVAMVIFYLIRWQRGYNDLNQAGIDHIHYAGIYPIIGWVLHYIPFIAMARVTYVHHYYPALYFAILVFGFTFNHVVGKLPKVAGLVTYAVAYALIIGVFVLFLPITFGMEGKAEDYKYLRWSDHWRIY</sequence>
<keyword evidence="9 14" id="KW-0256">Endoplasmic reticulum</keyword>
<dbReference type="Pfam" id="PF02815">
    <property type="entry name" value="MIR"/>
    <property type="match status" value="1"/>
</dbReference>
<evidence type="ECO:0000256" key="11">
    <source>
        <dbReference type="ARBA" id="ARBA00023136"/>
    </source>
</evidence>
<dbReference type="SMART" id="SM00472">
    <property type="entry name" value="MIR"/>
    <property type="match status" value="3"/>
</dbReference>
<keyword evidence="10 14" id="KW-1133">Transmembrane helix</keyword>
<evidence type="ECO:0000256" key="8">
    <source>
        <dbReference type="ARBA" id="ARBA00022737"/>
    </source>
</evidence>
<dbReference type="EC" id="2.4.1.109" evidence="4 14"/>
<dbReference type="InterPro" id="IPR032421">
    <property type="entry name" value="PMT_4TMC"/>
</dbReference>
<reference evidence="16 17" key="1">
    <citation type="submission" date="2024-02" db="EMBL/GenBank/DDBJ databases">
        <title>Discinaceae phylogenomics.</title>
        <authorList>
            <person name="Dirks A.C."/>
            <person name="James T.Y."/>
        </authorList>
    </citation>
    <scope>NUCLEOTIDE SEQUENCE [LARGE SCALE GENOMIC DNA]</scope>
    <source>
        <strain evidence="16 17">ACD0624</strain>
    </source>
</reference>
<organism evidence="16 17">
    <name type="scientific">Discina gigas</name>
    <dbReference type="NCBI Taxonomy" id="1032678"/>
    <lineage>
        <taxon>Eukaryota</taxon>
        <taxon>Fungi</taxon>
        <taxon>Dikarya</taxon>
        <taxon>Ascomycota</taxon>
        <taxon>Pezizomycotina</taxon>
        <taxon>Pezizomycetes</taxon>
        <taxon>Pezizales</taxon>
        <taxon>Discinaceae</taxon>
        <taxon>Discina</taxon>
    </lineage>
</organism>
<evidence type="ECO:0000256" key="7">
    <source>
        <dbReference type="ARBA" id="ARBA00022692"/>
    </source>
</evidence>
<feature type="transmembrane region" description="Helical" evidence="14">
    <location>
        <begin position="219"/>
        <end position="252"/>
    </location>
</feature>
<dbReference type="EMBL" id="JBBBZM010000032">
    <property type="protein sequence ID" value="KAL0637646.1"/>
    <property type="molecule type" value="Genomic_DNA"/>
</dbReference>
<proteinExistence type="inferred from homology"/>
<feature type="transmembrane region" description="Helical" evidence="14">
    <location>
        <begin position="187"/>
        <end position="207"/>
    </location>
</feature>
<dbReference type="SUPFAM" id="SSF82109">
    <property type="entry name" value="MIR domain"/>
    <property type="match status" value="1"/>
</dbReference>
<evidence type="ECO:0000313" key="16">
    <source>
        <dbReference type="EMBL" id="KAL0637646.1"/>
    </source>
</evidence>
<evidence type="ECO:0000259" key="15">
    <source>
        <dbReference type="PROSITE" id="PS50919"/>
    </source>
</evidence>
<dbReference type="Pfam" id="PF02366">
    <property type="entry name" value="PMT"/>
    <property type="match status" value="1"/>
</dbReference>
<comment type="function">
    <text evidence="14">Transfers mannose from Dol-P-mannose to Ser or Thr residues on proteins.</text>
</comment>
<comment type="similarity">
    <text evidence="3 14">Belongs to the glycosyltransferase 39 family.</text>
</comment>
<feature type="domain" description="MIR" evidence="15">
    <location>
        <begin position="457"/>
        <end position="515"/>
    </location>
</feature>
<dbReference type="Proteomes" id="UP001447188">
    <property type="component" value="Unassembled WGS sequence"/>
</dbReference>
<feature type="transmembrane region" description="Helical" evidence="14">
    <location>
        <begin position="593"/>
        <end position="614"/>
    </location>
</feature>
<evidence type="ECO:0000256" key="9">
    <source>
        <dbReference type="ARBA" id="ARBA00022824"/>
    </source>
</evidence>
<dbReference type="InterPro" id="IPR016093">
    <property type="entry name" value="MIR_motif"/>
</dbReference>
<dbReference type="Gene3D" id="2.80.10.50">
    <property type="match status" value="1"/>
</dbReference>
<dbReference type="PROSITE" id="PS50919">
    <property type="entry name" value="MIR"/>
    <property type="match status" value="3"/>
</dbReference>
<evidence type="ECO:0000256" key="1">
    <source>
        <dbReference type="ARBA" id="ARBA00004477"/>
    </source>
</evidence>
<evidence type="ECO:0000256" key="5">
    <source>
        <dbReference type="ARBA" id="ARBA00022676"/>
    </source>
</evidence>
<feature type="transmembrane region" description="Helical" evidence="14">
    <location>
        <begin position="635"/>
        <end position="655"/>
    </location>
</feature>
<keyword evidence="11 14" id="KW-0472">Membrane</keyword>
<dbReference type="InterPro" id="IPR036300">
    <property type="entry name" value="MIR_dom_sf"/>
</dbReference>
<feature type="domain" description="MIR" evidence="15">
    <location>
        <begin position="393"/>
        <end position="449"/>
    </location>
</feature>
<comment type="catalytic activity">
    <reaction evidence="12 14">
        <text>a di-trans,poly-cis-dolichyl beta-D-mannosyl phosphate + L-threonyl-[protein] = 3-O-(alpha-D-mannosyl)-L-threonyl-[protein] + a di-trans,poly-cis-dolichyl phosphate + H(+)</text>
        <dbReference type="Rhea" id="RHEA:53396"/>
        <dbReference type="Rhea" id="RHEA-COMP:11060"/>
        <dbReference type="Rhea" id="RHEA-COMP:13547"/>
        <dbReference type="Rhea" id="RHEA-COMP:19498"/>
        <dbReference type="Rhea" id="RHEA-COMP:19501"/>
        <dbReference type="ChEBI" id="CHEBI:15378"/>
        <dbReference type="ChEBI" id="CHEBI:30013"/>
        <dbReference type="ChEBI" id="CHEBI:57683"/>
        <dbReference type="ChEBI" id="CHEBI:58211"/>
        <dbReference type="ChEBI" id="CHEBI:137323"/>
        <dbReference type="EC" id="2.4.1.109"/>
    </reaction>
</comment>
<evidence type="ECO:0000256" key="6">
    <source>
        <dbReference type="ARBA" id="ARBA00022679"/>
    </source>
</evidence>
<comment type="catalytic activity">
    <reaction evidence="13 14">
        <text>a di-trans,poly-cis-dolichyl beta-D-mannosyl phosphate + L-seryl-[protein] = 3-O-(alpha-D-mannosyl)-L-seryl-[protein] + a di-trans,poly-cis-dolichyl phosphate + H(+)</text>
        <dbReference type="Rhea" id="RHEA:17377"/>
        <dbReference type="Rhea" id="RHEA-COMP:9863"/>
        <dbReference type="Rhea" id="RHEA-COMP:13546"/>
        <dbReference type="Rhea" id="RHEA-COMP:19498"/>
        <dbReference type="Rhea" id="RHEA-COMP:19501"/>
        <dbReference type="ChEBI" id="CHEBI:15378"/>
        <dbReference type="ChEBI" id="CHEBI:29999"/>
        <dbReference type="ChEBI" id="CHEBI:57683"/>
        <dbReference type="ChEBI" id="CHEBI:58211"/>
        <dbReference type="ChEBI" id="CHEBI:137321"/>
        <dbReference type="EC" id="2.4.1.109"/>
    </reaction>
</comment>
<dbReference type="InterPro" id="IPR027005">
    <property type="entry name" value="PMT-like"/>
</dbReference>
<feature type="transmembrane region" description="Helical" evidence="14">
    <location>
        <begin position="47"/>
        <end position="68"/>
    </location>
</feature>
<comment type="subcellular location">
    <subcellularLocation>
        <location evidence="1 14">Endoplasmic reticulum membrane</location>
        <topology evidence="1 14">Multi-pass membrane protein</topology>
    </subcellularLocation>
</comment>
<evidence type="ECO:0000256" key="14">
    <source>
        <dbReference type="RuleBase" id="RU367007"/>
    </source>
</evidence>
<feature type="transmembrane region" description="Helical" evidence="14">
    <location>
        <begin position="273"/>
        <end position="294"/>
    </location>
</feature>
<dbReference type="Pfam" id="PF16192">
    <property type="entry name" value="PMT_4TMC"/>
    <property type="match status" value="1"/>
</dbReference>
<feature type="transmembrane region" description="Helical" evidence="14">
    <location>
        <begin position="692"/>
        <end position="713"/>
    </location>
</feature>